<evidence type="ECO:0000313" key="6">
    <source>
        <dbReference type="Proteomes" id="UP000296733"/>
    </source>
</evidence>
<dbReference type="Gene3D" id="3.30.1360.120">
    <property type="entry name" value="Probable tRNA modification gtpase trme, domain 1"/>
    <property type="match status" value="1"/>
</dbReference>
<dbReference type="KEGG" id="hlm:DV707_16610"/>
<dbReference type="OrthoDB" id="2001at2157"/>
<dbReference type="GO" id="GO:0008168">
    <property type="term" value="F:methyltransferase activity"/>
    <property type="evidence" value="ECO:0007669"/>
    <property type="project" value="UniProtKB-KW"/>
</dbReference>
<evidence type="ECO:0000313" key="5">
    <source>
        <dbReference type="Proteomes" id="UP000236740"/>
    </source>
</evidence>
<evidence type="ECO:0000313" key="3">
    <source>
        <dbReference type="EMBL" id="QCC49370.1"/>
    </source>
</evidence>
<gene>
    <name evidence="3" type="ORF">DV707_16610</name>
    <name evidence="4" type="ORF">SAMN04488133_2942</name>
</gene>
<organism evidence="4 5">
    <name type="scientific">Halobellus limi</name>
    <dbReference type="NCBI Taxonomy" id="699433"/>
    <lineage>
        <taxon>Archaea</taxon>
        <taxon>Methanobacteriati</taxon>
        <taxon>Methanobacteriota</taxon>
        <taxon>Stenosarchaea group</taxon>
        <taxon>Halobacteria</taxon>
        <taxon>Halobacteriales</taxon>
        <taxon>Haloferacaceae</taxon>
        <taxon>Halobellus</taxon>
    </lineage>
</organism>
<dbReference type="PANTHER" id="PTHR43757">
    <property type="entry name" value="AMINOMETHYLTRANSFERASE"/>
    <property type="match status" value="1"/>
</dbReference>
<dbReference type="SUPFAM" id="SSF103025">
    <property type="entry name" value="Folate-binding domain"/>
    <property type="match status" value="1"/>
</dbReference>
<evidence type="ECO:0000259" key="2">
    <source>
        <dbReference type="Pfam" id="PF01571"/>
    </source>
</evidence>
<sequence length="453" mass="51421">MAPETLKQVLESTDNIADTFRNTDINWQPYVFPDEYTNWIEEQRAVHESVAVVDQSVHMEVLDIKGPDAIDLLEYVCVNNFEKARTGEPPQAINYVACNPDGYVISDNIVFHLGENEFKSVGAEWPHNWIRYNAEAGDYDVQTEVTYHPDMYGQQDPENFRFQVQGPNALEVMEEVVDGSLPEIPFFQMDTIEIDGVETYALSHGMAAMPGLEIFGPHEYHDEVLDAIFNAGDQYGIRQLGSKAYKTGKIGSGWFVASVPAIYDHDELDGYREWLGADSREASLSLGGSFDSDDITDYYMTPMERGQDHMVDFDHEFVGREALEEMDQERERVTLLWDAEDVVNVYASLFGDGPTNKFIDMPDVANQWSSIHYDKILKDGEVVGLSKYPGYLVYERKFLSLATVDLEYSDPGTEVTFVWGDQTDKRRVERHDPVEIGATVAEAPYVRGGRRQM</sequence>
<dbReference type="InterPro" id="IPR028896">
    <property type="entry name" value="GcvT/YgfZ/DmdA"/>
</dbReference>
<dbReference type="Proteomes" id="UP000236740">
    <property type="component" value="Unassembled WGS sequence"/>
</dbReference>
<evidence type="ECO:0000256" key="1">
    <source>
        <dbReference type="PIRSR" id="PIRSR006487-1"/>
    </source>
</evidence>
<geneLocation type="plasmid" evidence="3">
    <name>unnamed2</name>
</geneLocation>
<keyword evidence="4" id="KW-0489">Methyltransferase</keyword>
<dbReference type="Proteomes" id="UP000296733">
    <property type="component" value="Plasmid unnamed2"/>
</dbReference>
<dbReference type="PANTHER" id="PTHR43757:SF2">
    <property type="entry name" value="AMINOMETHYLTRANSFERASE, MITOCHONDRIAL"/>
    <property type="match status" value="1"/>
</dbReference>
<keyword evidence="5" id="KW-1185">Reference proteome</keyword>
<dbReference type="RefSeq" id="WP_103992612.1">
    <property type="nucleotide sequence ID" value="NZ_CP031313.1"/>
</dbReference>
<dbReference type="AlphaFoldDB" id="A0A1H6BQW5"/>
<accession>A0A1H6BQW5</accession>
<reference evidence="3 6" key="2">
    <citation type="journal article" date="2019" name="Nat. Commun.">
        <title>A new type of DNA phosphorothioation-based antiviral system in archaea.</title>
        <authorList>
            <person name="Xiong L."/>
            <person name="Liu S."/>
            <person name="Chen S."/>
            <person name="Xiao Y."/>
            <person name="Zhu B."/>
            <person name="Gao Y."/>
            <person name="Zhang Y."/>
            <person name="Chen B."/>
            <person name="Luo J."/>
            <person name="Deng Z."/>
            <person name="Chen X."/>
            <person name="Wang L."/>
            <person name="Chen S."/>
        </authorList>
    </citation>
    <scope>NUCLEOTIDE SEQUENCE [LARGE SCALE GENOMIC DNA]</scope>
    <source>
        <strain evidence="3 6">CGMCC 1.10331</strain>
        <plasmid evidence="3 6">unnamed2</plasmid>
    </source>
</reference>
<feature type="binding site" evidence="1">
    <location>
        <position position="213"/>
    </location>
    <ligand>
        <name>substrate</name>
    </ligand>
</feature>
<keyword evidence="3" id="KW-0808">Transferase</keyword>
<keyword evidence="3" id="KW-0614">Plasmid</keyword>
<dbReference type="InterPro" id="IPR027266">
    <property type="entry name" value="TrmE/GcvT-like"/>
</dbReference>
<reference evidence="4 5" key="1">
    <citation type="submission" date="2016-10" db="EMBL/GenBank/DDBJ databases">
        <authorList>
            <person name="de Groot N.N."/>
        </authorList>
    </citation>
    <scope>NUCLEOTIDE SEQUENCE [LARGE SCALE GENOMIC DNA]</scope>
    <source>
        <strain evidence="4 5">CGMCC 1.10331</strain>
    </source>
</reference>
<proteinExistence type="predicted"/>
<name>A0A1H6BQW5_9EURY</name>
<dbReference type="GeneID" id="39859743"/>
<protein>
    <submittedName>
        <fullName evidence="3">Aminomethyl transferase family protein</fullName>
    </submittedName>
    <submittedName>
        <fullName evidence="4">Vanillate/3-O-methylgallate O-demethylase</fullName>
    </submittedName>
</protein>
<dbReference type="GO" id="GO:0032259">
    <property type="term" value="P:methylation"/>
    <property type="evidence" value="ECO:0007669"/>
    <property type="project" value="UniProtKB-KW"/>
</dbReference>
<dbReference type="Pfam" id="PF01571">
    <property type="entry name" value="GCV_T"/>
    <property type="match status" value="1"/>
</dbReference>
<dbReference type="EMBL" id="FNVN01000005">
    <property type="protein sequence ID" value="SEG63089.1"/>
    <property type="molecule type" value="Genomic_DNA"/>
</dbReference>
<feature type="domain" description="GCVT N-terminal" evidence="2">
    <location>
        <begin position="33"/>
        <end position="253"/>
    </location>
</feature>
<evidence type="ECO:0000313" key="4">
    <source>
        <dbReference type="EMBL" id="SEG63089.1"/>
    </source>
</evidence>
<dbReference type="InterPro" id="IPR006222">
    <property type="entry name" value="GCVT_N"/>
</dbReference>
<dbReference type="EMBL" id="CP031313">
    <property type="protein sequence ID" value="QCC49370.1"/>
    <property type="molecule type" value="Genomic_DNA"/>
</dbReference>